<comment type="subcellular location">
    <subcellularLocation>
        <location evidence="1">Secreted</location>
    </subcellularLocation>
</comment>
<name>A0AA39G8R0_MICHY</name>
<keyword evidence="2" id="KW-0964">Secreted</keyword>
<dbReference type="PRINTS" id="PR00837">
    <property type="entry name" value="V5TPXLIKE"/>
</dbReference>
<evidence type="ECO:0000313" key="7">
    <source>
        <dbReference type="Proteomes" id="UP001168972"/>
    </source>
</evidence>
<reference evidence="6" key="2">
    <citation type="submission" date="2023-03" db="EMBL/GenBank/DDBJ databases">
        <authorList>
            <person name="Inwood S.N."/>
            <person name="Skelly J.G."/>
            <person name="Guhlin J."/>
            <person name="Harrop T.W.R."/>
            <person name="Goldson S.G."/>
            <person name="Dearden P.K."/>
        </authorList>
    </citation>
    <scope>NUCLEOTIDE SEQUENCE</scope>
    <source>
        <strain evidence="6">Lincoln</strain>
        <tissue evidence="6">Whole body</tissue>
    </source>
</reference>
<feature type="domain" description="SCP" evidence="5">
    <location>
        <begin position="83"/>
        <end position="242"/>
    </location>
</feature>
<dbReference type="InterPro" id="IPR001283">
    <property type="entry name" value="CRISP-related"/>
</dbReference>
<gene>
    <name evidence="6" type="ORF">PV327_001442</name>
</gene>
<feature type="domain" description="SCP" evidence="5">
    <location>
        <begin position="412"/>
        <end position="571"/>
    </location>
</feature>
<organism evidence="6 7">
    <name type="scientific">Microctonus hyperodae</name>
    <name type="common">Parasitoid wasp</name>
    <dbReference type="NCBI Taxonomy" id="165561"/>
    <lineage>
        <taxon>Eukaryota</taxon>
        <taxon>Metazoa</taxon>
        <taxon>Ecdysozoa</taxon>
        <taxon>Arthropoda</taxon>
        <taxon>Hexapoda</taxon>
        <taxon>Insecta</taxon>
        <taxon>Pterygota</taxon>
        <taxon>Neoptera</taxon>
        <taxon>Endopterygota</taxon>
        <taxon>Hymenoptera</taxon>
        <taxon>Apocrita</taxon>
        <taxon>Ichneumonoidea</taxon>
        <taxon>Braconidae</taxon>
        <taxon>Euphorinae</taxon>
        <taxon>Microctonus</taxon>
    </lineage>
</organism>
<dbReference type="PRINTS" id="PR00838">
    <property type="entry name" value="V5ALLERGEN"/>
</dbReference>
<protein>
    <recommendedName>
        <fullName evidence="5">SCP domain-containing protein</fullName>
    </recommendedName>
</protein>
<dbReference type="Proteomes" id="UP001168972">
    <property type="component" value="Unassembled WGS sequence"/>
</dbReference>
<dbReference type="SUPFAM" id="SSF55797">
    <property type="entry name" value="PR-1-like"/>
    <property type="match status" value="3"/>
</dbReference>
<dbReference type="EMBL" id="JAQQBR010000001">
    <property type="protein sequence ID" value="KAK0183396.1"/>
    <property type="molecule type" value="Genomic_DNA"/>
</dbReference>
<dbReference type="AlphaFoldDB" id="A0AA39G8R0"/>
<dbReference type="InterPro" id="IPR014044">
    <property type="entry name" value="CAP_dom"/>
</dbReference>
<dbReference type="SMART" id="SM00198">
    <property type="entry name" value="SCP"/>
    <property type="match status" value="2"/>
</dbReference>
<reference evidence="6" key="1">
    <citation type="journal article" date="2023" name="bioRxiv">
        <title>Scaffold-level genome assemblies of two parasitoid biocontrol wasps reveal the parthenogenesis mechanism and an associated novel virus.</title>
        <authorList>
            <person name="Inwood S."/>
            <person name="Skelly J."/>
            <person name="Guhlin J."/>
            <person name="Harrop T."/>
            <person name="Goldson S."/>
            <person name="Dearden P."/>
        </authorList>
    </citation>
    <scope>NUCLEOTIDE SEQUENCE</scope>
    <source>
        <strain evidence="6">Lincoln</strain>
        <tissue evidence="6">Whole body</tissue>
    </source>
</reference>
<dbReference type="Gene3D" id="3.40.33.10">
    <property type="entry name" value="CAP"/>
    <property type="match status" value="3"/>
</dbReference>
<feature type="region of interest" description="Disordered" evidence="4">
    <location>
        <begin position="297"/>
        <end position="316"/>
    </location>
</feature>
<comment type="caution">
    <text evidence="6">The sequence shown here is derived from an EMBL/GenBank/DDBJ whole genome shotgun (WGS) entry which is preliminary data.</text>
</comment>
<sequence length="803" mass="91839">MDSVIIMVNIDKITITQVPLCQLIKYFLAALIIGHAISASLQCEYESCPNYGNPIIHTMCEYPSADYYGAECHEVIKSGLTDAEKEELLNHHNKLRAKVAAGEESRGSNGGQPGGIIRSLEWDEDLAIVAQRWANQCIFAHDKCRDIHGIEIGQNLGYTSYTDKFPAIVTSWYDEVEKFNHQYVSNYQQPPYIPGAPITTHYTQLIWGKTTHVGCGGTKYKKDGSNIIHLVCNYRVRGNMIGDAVYEINDQSGGRLTSESDERAPPSIHVNQFPKEYTGGFIDESDKKAPPFIYSDTFSTNAPGREFPKERSETSSDYPNILADLPEKNHVKKSPQGNYNQFYNGNTYQRPSLPINRPFNRNQNGYSRGCAYDQCEDKRERGTYKQHTMCQYPIPAVANTCGQAERSQLNELEQRRILDLHNKFKNNALQEISRHNGISRDKPIGYAGPLRWNPKLAEVAQRWANQCIYNKDECRNIDGIEVGQNVGQISAEHEFPVELPDIVEAWYDVRDHYDDNGNKLHFKYDSEYYEQLIWTGATDIGCGGIRYVEPKSKLFITYLVCNYMPTKNIARKPIQTPVRPIKRPNYPPRNNVPVQKPIRRAPYKPASVILNPALEITDRLGGNDCQYQPCADPKKPGKYNIHTMCHYLSMDPAKECHDVKKSSLNQEEKNRIIEIHKNLMHSANFNVELLQWNDELEQIAQRWANQCRSGIDECRNMHDGSPVRQSFGLIKKENAFHSDFYHIIDSWNRDAPAFKDNLTQIGCGIVEYNDVMYNTYLVCNYKTPSLYNRQIMDSSLHIFGTEF</sequence>
<accession>A0AA39G8R0</accession>
<dbReference type="GO" id="GO:0005576">
    <property type="term" value="C:extracellular region"/>
    <property type="evidence" value="ECO:0007669"/>
    <property type="project" value="UniProtKB-SubCell"/>
</dbReference>
<evidence type="ECO:0000259" key="5">
    <source>
        <dbReference type="SMART" id="SM00198"/>
    </source>
</evidence>
<keyword evidence="3" id="KW-1015">Disulfide bond</keyword>
<evidence type="ECO:0000256" key="1">
    <source>
        <dbReference type="ARBA" id="ARBA00004613"/>
    </source>
</evidence>
<dbReference type="InterPro" id="IPR035940">
    <property type="entry name" value="CAP_sf"/>
</dbReference>
<dbReference type="PANTHER" id="PTHR10334">
    <property type="entry name" value="CYSTEINE-RICH SECRETORY PROTEIN-RELATED"/>
    <property type="match status" value="1"/>
</dbReference>
<evidence type="ECO:0000256" key="2">
    <source>
        <dbReference type="ARBA" id="ARBA00022525"/>
    </source>
</evidence>
<evidence type="ECO:0000256" key="4">
    <source>
        <dbReference type="SAM" id="MobiDB-lite"/>
    </source>
</evidence>
<evidence type="ECO:0000313" key="6">
    <source>
        <dbReference type="EMBL" id="KAK0183396.1"/>
    </source>
</evidence>
<keyword evidence="7" id="KW-1185">Reference proteome</keyword>
<dbReference type="Pfam" id="PF00188">
    <property type="entry name" value="CAP"/>
    <property type="match status" value="3"/>
</dbReference>
<dbReference type="InterPro" id="IPR002413">
    <property type="entry name" value="V5_allergen-like"/>
</dbReference>
<dbReference type="CDD" id="cd05380">
    <property type="entry name" value="CAP_euk"/>
    <property type="match status" value="3"/>
</dbReference>
<evidence type="ECO:0000256" key="3">
    <source>
        <dbReference type="ARBA" id="ARBA00023157"/>
    </source>
</evidence>
<proteinExistence type="predicted"/>